<dbReference type="AlphaFoldDB" id="A0A2G9C7Z3"/>
<dbReference type="InterPro" id="IPR045121">
    <property type="entry name" value="CoAse"/>
</dbReference>
<dbReference type="InterPro" id="IPR015797">
    <property type="entry name" value="NUDIX_hydrolase-like_dom_sf"/>
</dbReference>
<evidence type="ECO:0000256" key="6">
    <source>
        <dbReference type="ARBA" id="ARBA00023211"/>
    </source>
</evidence>
<comment type="cofactor">
    <cofactor evidence="1">
        <name>Mn(2+)</name>
        <dbReference type="ChEBI" id="CHEBI:29035"/>
    </cofactor>
</comment>
<keyword evidence="5" id="KW-0460">Magnesium</keyword>
<reference evidence="9 10" key="1">
    <citation type="submission" date="2017-11" db="EMBL/GenBank/DDBJ databases">
        <title>Draft genome sequence of Mitsuaria sp. HWN-4.</title>
        <authorList>
            <person name="Gundlapally S.R."/>
        </authorList>
    </citation>
    <scope>NUCLEOTIDE SEQUENCE [LARGE SCALE GENOMIC DNA]</scope>
    <source>
        <strain evidence="9 10">HWN-4</strain>
    </source>
</reference>
<accession>A0A2G9C7Z3</accession>
<keyword evidence="10" id="KW-1185">Reference proteome</keyword>
<dbReference type="PROSITE" id="PS51462">
    <property type="entry name" value="NUDIX"/>
    <property type="match status" value="1"/>
</dbReference>
<evidence type="ECO:0000313" key="9">
    <source>
        <dbReference type="EMBL" id="PIM52560.1"/>
    </source>
</evidence>
<dbReference type="CDD" id="cd03426">
    <property type="entry name" value="NUDIX_CoAse_Nudt7"/>
    <property type="match status" value="1"/>
</dbReference>
<evidence type="ECO:0000256" key="2">
    <source>
        <dbReference type="ARBA" id="ARBA00001946"/>
    </source>
</evidence>
<keyword evidence="6" id="KW-0464">Manganese</keyword>
<dbReference type="GO" id="GO:0010945">
    <property type="term" value="F:coenzyme A diphosphatase activity"/>
    <property type="evidence" value="ECO:0007669"/>
    <property type="project" value="InterPro"/>
</dbReference>
<evidence type="ECO:0000256" key="7">
    <source>
        <dbReference type="SAM" id="MobiDB-lite"/>
    </source>
</evidence>
<organism evidence="9 10">
    <name type="scientific">Roseateles chitinivorans</name>
    <dbReference type="NCBI Taxonomy" id="2917965"/>
    <lineage>
        <taxon>Bacteria</taxon>
        <taxon>Pseudomonadati</taxon>
        <taxon>Pseudomonadota</taxon>
        <taxon>Betaproteobacteria</taxon>
        <taxon>Burkholderiales</taxon>
        <taxon>Sphaerotilaceae</taxon>
        <taxon>Roseateles</taxon>
    </lineage>
</organism>
<dbReference type="EMBL" id="PEOG01000035">
    <property type="protein sequence ID" value="PIM52560.1"/>
    <property type="molecule type" value="Genomic_DNA"/>
</dbReference>
<comment type="cofactor">
    <cofactor evidence="2">
        <name>Mg(2+)</name>
        <dbReference type="ChEBI" id="CHEBI:18420"/>
    </cofactor>
</comment>
<evidence type="ECO:0000256" key="1">
    <source>
        <dbReference type="ARBA" id="ARBA00001936"/>
    </source>
</evidence>
<dbReference type="Pfam" id="PF00293">
    <property type="entry name" value="NUDIX"/>
    <property type="match status" value="1"/>
</dbReference>
<dbReference type="InterPro" id="IPR000086">
    <property type="entry name" value="NUDIX_hydrolase_dom"/>
</dbReference>
<feature type="compositionally biased region" description="Basic and acidic residues" evidence="7">
    <location>
        <begin position="106"/>
        <end position="116"/>
    </location>
</feature>
<sequence>MSTPSPSRPAIKDPRVVPVAGTDAHLPAVPPERLTAVWLRQRFLHPPDIDPEIPGDGGVFPGRTTTQAAVLVPLVQRPAGLQVLLTQRTAHLRDHAGQVSFPGGRAEPEDGSPERTALREAQEEIGLDERHVDLIGQLPVYRTVTAYEVTPVVALVRPDFSLRLDAFEVAEAFEVPLAFLMNPAHHQRHSFEYEVPGTDGPLLGRRQFLSMPWTGPGLAVSNADPGVGLTADSPKEFFIWGATAAMLRNLYRFLQV</sequence>
<dbReference type="GO" id="GO:0046872">
    <property type="term" value="F:metal ion binding"/>
    <property type="evidence" value="ECO:0007669"/>
    <property type="project" value="UniProtKB-KW"/>
</dbReference>
<evidence type="ECO:0000256" key="4">
    <source>
        <dbReference type="ARBA" id="ARBA00022801"/>
    </source>
</evidence>
<gene>
    <name evidence="9" type="ORF">CS062_13980</name>
</gene>
<protein>
    <submittedName>
        <fullName evidence="9">Coenzyme A pyrophosphatase</fullName>
    </submittedName>
</protein>
<name>A0A2G9C7Z3_9BURK</name>
<dbReference type="RefSeq" id="WP_099862239.1">
    <property type="nucleotide sequence ID" value="NZ_PEOG01000035.1"/>
</dbReference>
<dbReference type="Proteomes" id="UP000231501">
    <property type="component" value="Unassembled WGS sequence"/>
</dbReference>
<evidence type="ECO:0000256" key="5">
    <source>
        <dbReference type="ARBA" id="ARBA00022842"/>
    </source>
</evidence>
<dbReference type="SUPFAM" id="SSF55811">
    <property type="entry name" value="Nudix"/>
    <property type="match status" value="1"/>
</dbReference>
<dbReference type="PANTHER" id="PTHR12992">
    <property type="entry name" value="NUDIX HYDROLASE"/>
    <property type="match status" value="1"/>
</dbReference>
<evidence type="ECO:0000313" key="10">
    <source>
        <dbReference type="Proteomes" id="UP000231501"/>
    </source>
</evidence>
<evidence type="ECO:0000259" key="8">
    <source>
        <dbReference type="PROSITE" id="PS51462"/>
    </source>
</evidence>
<keyword evidence="4" id="KW-0378">Hydrolase</keyword>
<dbReference type="Gene3D" id="3.90.79.10">
    <property type="entry name" value="Nucleoside Triphosphate Pyrophosphohydrolase"/>
    <property type="match status" value="1"/>
</dbReference>
<keyword evidence="3" id="KW-0479">Metal-binding</keyword>
<proteinExistence type="predicted"/>
<feature type="domain" description="Nudix hydrolase" evidence="8">
    <location>
        <begin position="65"/>
        <end position="196"/>
    </location>
</feature>
<dbReference type="PANTHER" id="PTHR12992:SF11">
    <property type="entry name" value="MITOCHONDRIAL COENZYME A DIPHOSPHATASE NUDT8"/>
    <property type="match status" value="1"/>
</dbReference>
<feature type="region of interest" description="Disordered" evidence="7">
    <location>
        <begin position="97"/>
        <end position="116"/>
    </location>
</feature>
<dbReference type="OrthoDB" id="9802805at2"/>
<comment type="caution">
    <text evidence="9">The sequence shown here is derived from an EMBL/GenBank/DDBJ whole genome shotgun (WGS) entry which is preliminary data.</text>
</comment>
<evidence type="ECO:0000256" key="3">
    <source>
        <dbReference type="ARBA" id="ARBA00022723"/>
    </source>
</evidence>